<evidence type="ECO:0000313" key="6">
    <source>
        <dbReference type="EMBL" id="WRO21206.1"/>
    </source>
</evidence>
<accession>A0AAU0UJF5</accession>
<evidence type="ECO:0000256" key="3">
    <source>
        <dbReference type="PROSITE-ProRule" id="PRU00169"/>
    </source>
</evidence>
<evidence type="ECO:0000259" key="4">
    <source>
        <dbReference type="PROSITE" id="PS50110"/>
    </source>
</evidence>
<dbReference type="GO" id="GO:0000156">
    <property type="term" value="F:phosphorelay response regulator activity"/>
    <property type="evidence" value="ECO:0007669"/>
    <property type="project" value="InterPro"/>
</dbReference>
<dbReference type="InterPro" id="IPR001789">
    <property type="entry name" value="Sig_transdc_resp-reg_receiver"/>
</dbReference>
<dbReference type="EMBL" id="CP121694">
    <property type="protein sequence ID" value="WRO21206.1"/>
    <property type="molecule type" value="Genomic_DNA"/>
</dbReference>
<dbReference type="PROSITE" id="PS50110">
    <property type="entry name" value="RESPONSE_REGULATORY"/>
    <property type="match status" value="1"/>
</dbReference>
<keyword evidence="6" id="KW-0238">DNA-binding</keyword>
<feature type="domain" description="Response regulatory" evidence="4">
    <location>
        <begin position="5"/>
        <end position="119"/>
    </location>
</feature>
<dbReference type="KEGG" id="dbc:MFMK1_001002"/>
<dbReference type="SMART" id="SM00850">
    <property type="entry name" value="LytTR"/>
    <property type="match status" value="1"/>
</dbReference>
<dbReference type="PANTHER" id="PTHR37299:SF1">
    <property type="entry name" value="STAGE 0 SPORULATION PROTEIN A HOMOLOG"/>
    <property type="match status" value="1"/>
</dbReference>
<dbReference type="Gene3D" id="2.40.50.40">
    <property type="match status" value="1"/>
</dbReference>
<protein>
    <recommendedName>
        <fullName evidence="1">Stage 0 sporulation protein A homolog</fullName>
    </recommendedName>
</protein>
<dbReference type="SMART" id="SM00448">
    <property type="entry name" value="REC"/>
    <property type="match status" value="1"/>
</dbReference>
<dbReference type="PANTHER" id="PTHR37299">
    <property type="entry name" value="TRANSCRIPTIONAL REGULATOR-RELATED"/>
    <property type="match status" value="1"/>
</dbReference>
<feature type="domain" description="HTH LytTR-type" evidence="5">
    <location>
        <begin position="142"/>
        <end position="248"/>
    </location>
</feature>
<proteinExistence type="predicted"/>
<dbReference type="Gene3D" id="2.20.25.10">
    <property type="match status" value="1"/>
</dbReference>
<dbReference type="Pfam" id="PF00072">
    <property type="entry name" value="Response_reg"/>
    <property type="match status" value="1"/>
</dbReference>
<keyword evidence="3" id="KW-0597">Phosphoprotein</keyword>
<dbReference type="Pfam" id="PF04397">
    <property type="entry name" value="LytTR"/>
    <property type="match status" value="1"/>
</dbReference>
<evidence type="ECO:0000256" key="2">
    <source>
        <dbReference type="ARBA" id="ARBA00024867"/>
    </source>
</evidence>
<dbReference type="PROSITE" id="PS50930">
    <property type="entry name" value="HTH_LYTTR"/>
    <property type="match status" value="1"/>
</dbReference>
<dbReference type="InterPro" id="IPR011006">
    <property type="entry name" value="CheY-like_superfamily"/>
</dbReference>
<reference evidence="6 7" key="1">
    <citation type="submission" date="2023-04" db="EMBL/GenBank/DDBJ databases">
        <authorList>
            <person name="Hsu D."/>
        </authorList>
    </citation>
    <scope>NUCLEOTIDE SEQUENCE [LARGE SCALE GENOMIC DNA]</scope>
    <source>
        <strain evidence="6 7">MK1</strain>
    </source>
</reference>
<evidence type="ECO:0000313" key="7">
    <source>
        <dbReference type="Proteomes" id="UP001329915"/>
    </source>
</evidence>
<dbReference type="InterPro" id="IPR046947">
    <property type="entry name" value="LytR-like"/>
</dbReference>
<evidence type="ECO:0000256" key="1">
    <source>
        <dbReference type="ARBA" id="ARBA00018672"/>
    </source>
</evidence>
<dbReference type="Gene3D" id="3.40.50.2300">
    <property type="match status" value="1"/>
</dbReference>
<dbReference type="Proteomes" id="UP001329915">
    <property type="component" value="Chromosome"/>
</dbReference>
<feature type="modified residue" description="4-aspartylphosphate" evidence="3">
    <location>
        <position position="56"/>
    </location>
</feature>
<keyword evidence="7" id="KW-1185">Reference proteome</keyword>
<name>A0AAU0UJF5_9FIRM</name>
<dbReference type="InterPro" id="IPR007492">
    <property type="entry name" value="LytTR_DNA-bd_dom"/>
</dbReference>
<sequence>MEKLKVLIVDDEYPARKELRFHLEKCENLQIVGEATNVREATELIKALDYTILFLDVNMPGSSGLDLGKTLQEQENSPFIIFVTAHEEFALDAFKVDAVDYILKPIDSQRLDKALKKVIQQVRISTVKSENKPQEKKLLGLIPVEHKGKTILIEEEKIFFIYACNDYTYIKTDKEKYLTRFTLKELEQRLNSHIFYRCHRSYLVNIKQAREVIPLYNGTLVLTVDDEQRSEVPVSRSQAKKIRQLLGL</sequence>
<dbReference type="AlphaFoldDB" id="A0AAU0UJF5"/>
<organism evidence="6 7">
    <name type="scientific">Metallumcola ferriviriculae</name>
    <dbReference type="NCBI Taxonomy" id="3039180"/>
    <lineage>
        <taxon>Bacteria</taxon>
        <taxon>Bacillati</taxon>
        <taxon>Bacillota</taxon>
        <taxon>Clostridia</taxon>
        <taxon>Neomoorellales</taxon>
        <taxon>Desulfitibacteraceae</taxon>
        <taxon>Metallumcola</taxon>
    </lineage>
</organism>
<dbReference type="GO" id="GO:0003677">
    <property type="term" value="F:DNA binding"/>
    <property type="evidence" value="ECO:0007669"/>
    <property type="project" value="UniProtKB-KW"/>
</dbReference>
<dbReference type="RefSeq" id="WP_366924061.1">
    <property type="nucleotide sequence ID" value="NZ_CP121694.1"/>
</dbReference>
<gene>
    <name evidence="6" type="ORF">MFMK1_001002</name>
</gene>
<comment type="function">
    <text evidence="2">May play the central regulatory role in sporulation. It may be an element of the effector pathway responsible for the activation of sporulation genes in response to nutritional stress. Spo0A may act in concert with spo0H (a sigma factor) to control the expression of some genes that are critical to the sporulation process.</text>
</comment>
<evidence type="ECO:0000259" key="5">
    <source>
        <dbReference type="PROSITE" id="PS50930"/>
    </source>
</evidence>
<dbReference type="SUPFAM" id="SSF52172">
    <property type="entry name" value="CheY-like"/>
    <property type="match status" value="1"/>
</dbReference>